<dbReference type="Proteomes" id="UP000321408">
    <property type="component" value="Chromosome"/>
</dbReference>
<accession>A0A5B9DDE2</accession>
<name>A0A5B9DDE2_9ARCH</name>
<dbReference type="RefSeq" id="WP_147664056.1">
    <property type="nucleotide sequence ID" value="NZ_CP042905.2"/>
</dbReference>
<sequence length="211" mass="25287">MTAKYSRSWNTKEWKDQRKKLIQDQFCQQCGKKHDLQIHHHYTERSLRNIMERRVVKQLIESKMRSGEIPFQGKKERFFHCPLCDNQQIVSNNKYKNVTCKKCQKFQKLDESNTKIEVKYNFNLGKRGIRIFIWKYRDEINTILEEKHAPPIPNYMNLAQDTIILCKVCHYALENGHDLCPICKKNYKKIQNSMCFDCLPPEEKNRIAQNS</sequence>
<gene>
    <name evidence="1" type="ORF">DSAG12_02974</name>
</gene>
<keyword evidence="2" id="KW-1185">Reference proteome</keyword>
<dbReference type="GeneID" id="41330950"/>
<dbReference type="OrthoDB" id="135640at2157"/>
<dbReference type="KEGG" id="psyt:DSAG12_02974"/>
<reference evidence="1 2" key="2">
    <citation type="journal article" date="2024" name="Int. J. Syst. Evol. Microbiol.">
        <title>Promethearchaeum syntrophicum gen. nov., sp. nov., an anaerobic, obligately syntrophic archaeon, the first isolate of the lineage 'Asgard' archaea, and proposal of the new archaeal phylum Promethearchaeota phyl. nov. and kingdom Promethearchaeati regn. nov.</title>
        <authorList>
            <person name="Imachi H."/>
            <person name="Nobu M.K."/>
            <person name="Kato S."/>
            <person name="Takaki Y."/>
            <person name="Miyazaki M."/>
            <person name="Miyata M."/>
            <person name="Ogawara M."/>
            <person name="Saito Y."/>
            <person name="Sakai S."/>
            <person name="Tahara Y.O."/>
            <person name="Takano Y."/>
            <person name="Tasumi E."/>
            <person name="Uematsu K."/>
            <person name="Yoshimura T."/>
            <person name="Itoh T."/>
            <person name="Ohkuma M."/>
            <person name="Takai K."/>
        </authorList>
    </citation>
    <scope>NUCLEOTIDE SEQUENCE [LARGE SCALE GENOMIC DNA]</scope>
    <source>
        <strain evidence="1 2">MK-D1</strain>
    </source>
</reference>
<protein>
    <submittedName>
        <fullName evidence="1">Uncharacterized protein</fullName>
    </submittedName>
</protein>
<dbReference type="AlphaFoldDB" id="A0A5B9DDE2"/>
<evidence type="ECO:0000313" key="2">
    <source>
        <dbReference type="Proteomes" id="UP000321408"/>
    </source>
</evidence>
<evidence type="ECO:0000313" key="1">
    <source>
        <dbReference type="EMBL" id="QEE17142.1"/>
    </source>
</evidence>
<organism evidence="1 2">
    <name type="scientific">Promethearchaeum syntrophicum</name>
    <dbReference type="NCBI Taxonomy" id="2594042"/>
    <lineage>
        <taxon>Archaea</taxon>
        <taxon>Promethearchaeati</taxon>
        <taxon>Promethearchaeota</taxon>
        <taxon>Promethearchaeia</taxon>
        <taxon>Promethearchaeales</taxon>
        <taxon>Promethearchaeaceae</taxon>
        <taxon>Promethearchaeum</taxon>
    </lineage>
</organism>
<reference evidence="1 2" key="1">
    <citation type="journal article" date="2020" name="Nature">
        <title>Isolation of an archaeon at the prokaryote-eukaryote interface.</title>
        <authorList>
            <person name="Imachi H."/>
            <person name="Nobu M.K."/>
            <person name="Nakahara N."/>
            <person name="Morono Y."/>
            <person name="Ogawara M."/>
            <person name="Takaki Y."/>
            <person name="Takano Y."/>
            <person name="Uematsu K."/>
            <person name="Ikuta T."/>
            <person name="Ito M."/>
            <person name="Matsui Y."/>
            <person name="Miyazaki M."/>
            <person name="Murata K."/>
            <person name="Saito Y."/>
            <person name="Sakai S."/>
            <person name="Song C."/>
            <person name="Tasumi E."/>
            <person name="Yamanaka Y."/>
            <person name="Yamaguchi T."/>
            <person name="Kamagata Y."/>
            <person name="Tamaki H."/>
            <person name="Takai K."/>
        </authorList>
    </citation>
    <scope>NUCLEOTIDE SEQUENCE [LARGE SCALE GENOMIC DNA]</scope>
    <source>
        <strain evidence="1 2">MK-D1</strain>
    </source>
</reference>
<dbReference type="EMBL" id="CP042905">
    <property type="protein sequence ID" value="QEE17142.1"/>
    <property type="molecule type" value="Genomic_DNA"/>
</dbReference>
<proteinExistence type="predicted"/>